<accession>A0A833H428</accession>
<reference evidence="3 4" key="1">
    <citation type="submission" date="2019-10" db="EMBL/GenBank/DDBJ databases">
        <title>Extracellular Electron Transfer in a Candidatus Methanoperedens spp. Enrichment Culture.</title>
        <authorList>
            <person name="Berger S."/>
            <person name="Rangel Shaw D."/>
            <person name="Berben T."/>
            <person name="In 'T Zandt M."/>
            <person name="Frank J."/>
            <person name="Reimann J."/>
            <person name="Jetten M.S.M."/>
            <person name="Welte C.U."/>
        </authorList>
    </citation>
    <scope>NUCLEOTIDE SEQUENCE [LARGE SCALE GENOMIC DNA]</scope>
    <source>
        <strain evidence="3">SB12</strain>
    </source>
</reference>
<dbReference type="InterPro" id="IPR002871">
    <property type="entry name" value="NIF_FeS_clus_asmbl_NifU_N"/>
</dbReference>
<protein>
    <submittedName>
        <fullName evidence="3">SUF system NifU family Fe-S cluster assembly protein</fullName>
    </submittedName>
</protein>
<dbReference type="Gene3D" id="3.90.1010.10">
    <property type="match status" value="1"/>
</dbReference>
<proteinExistence type="inferred from homology"/>
<sequence length="142" mass="15748">MSLSEDLYKDIIIEYSQNPKHFGEPAGCTIHEEGVNRSCGDEVTLHLQIEDGIIKTVGFTGQGCSISTASAEMLATVVEGKTLEEARDLIGRFKGMILEEKDPQFSDDLEDLEALKGVVRYPVRVKCATLSWNTLEQAIEQR</sequence>
<comment type="similarity">
    <text evidence="1">Belongs to the NifU family.</text>
</comment>
<gene>
    <name evidence="3" type="ORF">F9K24_04820</name>
</gene>
<dbReference type="GO" id="GO:0005506">
    <property type="term" value="F:iron ion binding"/>
    <property type="evidence" value="ECO:0007669"/>
    <property type="project" value="InterPro"/>
</dbReference>
<comment type="caution">
    <text evidence="3">The sequence shown here is derived from an EMBL/GenBank/DDBJ whole genome shotgun (WGS) entry which is preliminary data.</text>
</comment>
<dbReference type="Pfam" id="PF01592">
    <property type="entry name" value="NifU_N"/>
    <property type="match status" value="1"/>
</dbReference>
<evidence type="ECO:0000313" key="3">
    <source>
        <dbReference type="EMBL" id="KAB2934352.1"/>
    </source>
</evidence>
<dbReference type="NCBIfam" id="TIGR01994">
    <property type="entry name" value="SUF_scaf_2"/>
    <property type="match status" value="1"/>
</dbReference>
<dbReference type="PANTHER" id="PTHR10093">
    <property type="entry name" value="IRON-SULFUR CLUSTER ASSEMBLY ENZYME NIFU HOMOLOG"/>
    <property type="match status" value="1"/>
</dbReference>
<dbReference type="AlphaFoldDB" id="A0A833H428"/>
<dbReference type="CDD" id="cd06664">
    <property type="entry name" value="IscU_like"/>
    <property type="match status" value="1"/>
</dbReference>
<evidence type="ECO:0000259" key="2">
    <source>
        <dbReference type="Pfam" id="PF01592"/>
    </source>
</evidence>
<organism evidence="3 4">
    <name type="scientific">Leptonema illini</name>
    <dbReference type="NCBI Taxonomy" id="183"/>
    <lineage>
        <taxon>Bacteria</taxon>
        <taxon>Pseudomonadati</taxon>
        <taxon>Spirochaetota</taxon>
        <taxon>Spirochaetia</taxon>
        <taxon>Leptospirales</taxon>
        <taxon>Leptospiraceae</taxon>
        <taxon>Leptonema</taxon>
    </lineage>
</organism>
<name>A0A833H428_9LEPT</name>
<evidence type="ECO:0000256" key="1">
    <source>
        <dbReference type="ARBA" id="ARBA00006420"/>
    </source>
</evidence>
<dbReference type="GO" id="GO:0051536">
    <property type="term" value="F:iron-sulfur cluster binding"/>
    <property type="evidence" value="ECO:0007669"/>
    <property type="project" value="InterPro"/>
</dbReference>
<evidence type="ECO:0000313" key="4">
    <source>
        <dbReference type="Proteomes" id="UP000460298"/>
    </source>
</evidence>
<feature type="domain" description="NIF system FeS cluster assembly NifU N-terminal" evidence="2">
    <location>
        <begin position="8"/>
        <end position="127"/>
    </location>
</feature>
<dbReference type="RefSeq" id="WP_002772719.1">
    <property type="nucleotide sequence ID" value="NZ_JQDG01000019.1"/>
</dbReference>
<dbReference type="FunFam" id="3.90.1010.10:FF:000002">
    <property type="entry name" value="Iron-sulfur cluster assembly scaffold protein NifU"/>
    <property type="match status" value="1"/>
</dbReference>
<dbReference type="SUPFAM" id="SSF82649">
    <property type="entry name" value="SufE/NifU"/>
    <property type="match status" value="1"/>
</dbReference>
<dbReference type="Proteomes" id="UP000460298">
    <property type="component" value="Unassembled WGS sequence"/>
</dbReference>
<dbReference type="GO" id="GO:0016226">
    <property type="term" value="P:iron-sulfur cluster assembly"/>
    <property type="evidence" value="ECO:0007669"/>
    <property type="project" value="InterPro"/>
</dbReference>
<dbReference type="EMBL" id="WBUI01000003">
    <property type="protein sequence ID" value="KAB2934352.1"/>
    <property type="molecule type" value="Genomic_DNA"/>
</dbReference>
<dbReference type="OrthoDB" id="9804157at2"/>